<keyword evidence="2" id="KW-1185">Reference proteome</keyword>
<dbReference type="RefSeq" id="WP_193813006.1">
    <property type="nucleotide sequence ID" value="NZ_CP040442.1"/>
</dbReference>
<dbReference type="AlphaFoldDB" id="A0A7M2Y6S6"/>
<dbReference type="Pfam" id="PF05013">
    <property type="entry name" value="FGase"/>
    <property type="match status" value="1"/>
</dbReference>
<name>A0A7M2Y6S6_9FLAO</name>
<dbReference type="GO" id="GO:0016787">
    <property type="term" value="F:hydrolase activity"/>
    <property type="evidence" value="ECO:0007669"/>
    <property type="project" value="UniProtKB-KW"/>
</dbReference>
<organism evidence="1 2">
    <name type="scientific">Kaistella flava</name>
    <name type="common">ex Peng et al. 2021</name>
    <dbReference type="NCBI Taxonomy" id="2038776"/>
    <lineage>
        <taxon>Bacteria</taxon>
        <taxon>Pseudomonadati</taxon>
        <taxon>Bacteroidota</taxon>
        <taxon>Flavobacteriia</taxon>
        <taxon>Flavobacteriales</taxon>
        <taxon>Weeksellaceae</taxon>
        <taxon>Chryseobacterium group</taxon>
        <taxon>Kaistella</taxon>
    </lineage>
</organism>
<dbReference type="InterPro" id="IPR007709">
    <property type="entry name" value="N-FG_amidohydro"/>
</dbReference>
<reference evidence="1 2" key="1">
    <citation type="submission" date="2019-05" db="EMBL/GenBank/DDBJ databases">
        <title>Chryseobacterium sp. isolated from King George Island, maritime Antarctica.</title>
        <authorList>
            <person name="Peng X."/>
        </authorList>
    </citation>
    <scope>NUCLEOTIDE SEQUENCE [LARGE SCALE GENOMIC DNA]</scope>
    <source>
        <strain evidence="1 2">7-3A</strain>
    </source>
</reference>
<evidence type="ECO:0000313" key="1">
    <source>
        <dbReference type="EMBL" id="QOW09790.1"/>
    </source>
</evidence>
<accession>A0A7M2Y6S6</accession>
<dbReference type="SUPFAM" id="SSF53187">
    <property type="entry name" value="Zn-dependent exopeptidases"/>
    <property type="match status" value="1"/>
</dbReference>
<dbReference type="KEGG" id="kfa:Q73A0000_05115"/>
<keyword evidence="1" id="KW-0378">Hydrolase</keyword>
<gene>
    <name evidence="1" type="ORF">Q73A0000_05115</name>
</gene>
<evidence type="ECO:0000313" key="2">
    <source>
        <dbReference type="Proteomes" id="UP000594195"/>
    </source>
</evidence>
<sequence length="248" mass="28910">MKQAVIHIPHSSTRIPILEGYTVNGDFLEKEILKLTDWYTDDLFYSENDIIIKANFSRIFCDPERFADDEQEVMARFGMGVLYTKSDEGKLIRDITPELRTKILNGYYWVHHNALTNAVKNQLDEYGQSLIIDGHSFPHIPLKRSLDKNLNRPDFNIGTDLFHTSPKLVEASETFFNDRGFSLGIDWPYTGSIVPLEYYRKNPNVQSIMLEVNRKLYLKEDSNEKSESYLEIKKVVGEFVKTMKNIEW</sequence>
<dbReference type="Gene3D" id="3.40.630.40">
    <property type="entry name" value="Zn-dependent exopeptidases"/>
    <property type="match status" value="1"/>
</dbReference>
<protein>
    <submittedName>
        <fullName evidence="1">N-formylglutamate amidohydrolase</fullName>
    </submittedName>
</protein>
<dbReference type="Proteomes" id="UP000594195">
    <property type="component" value="Chromosome"/>
</dbReference>
<proteinExistence type="predicted"/>
<dbReference type="EMBL" id="CP040442">
    <property type="protein sequence ID" value="QOW09790.1"/>
    <property type="molecule type" value="Genomic_DNA"/>
</dbReference>